<sequence>SEQDTKLAEEINTNLYVDNLFMSAETAEEGVQKYRNTKRIFNDLKMNLREFMSNDESVNRDITPEYRAEGKAPKVLGIKRDTTKDALEINCEIPPVQTWTKRKY</sequence>
<keyword evidence="2" id="KW-1185">Reference proteome</keyword>
<protein>
    <submittedName>
        <fullName evidence="1">Uncharacterized protein</fullName>
    </submittedName>
</protein>
<name>A0A0C2BZY1_9BILA</name>
<evidence type="ECO:0000313" key="2">
    <source>
        <dbReference type="Proteomes" id="UP000054047"/>
    </source>
</evidence>
<gene>
    <name evidence="1" type="ORF">ANCDUO_27091</name>
</gene>
<dbReference type="OrthoDB" id="5863046at2759"/>
<organism evidence="1 2">
    <name type="scientific">Ancylostoma duodenale</name>
    <dbReference type="NCBI Taxonomy" id="51022"/>
    <lineage>
        <taxon>Eukaryota</taxon>
        <taxon>Metazoa</taxon>
        <taxon>Ecdysozoa</taxon>
        <taxon>Nematoda</taxon>
        <taxon>Chromadorea</taxon>
        <taxon>Rhabditida</taxon>
        <taxon>Rhabditina</taxon>
        <taxon>Rhabditomorpha</taxon>
        <taxon>Strongyloidea</taxon>
        <taxon>Ancylostomatidae</taxon>
        <taxon>Ancylostomatinae</taxon>
        <taxon>Ancylostoma</taxon>
    </lineage>
</organism>
<dbReference type="AlphaFoldDB" id="A0A0C2BZY1"/>
<accession>A0A0C2BZY1</accession>
<feature type="non-terminal residue" evidence="1">
    <location>
        <position position="1"/>
    </location>
</feature>
<dbReference type="Proteomes" id="UP000054047">
    <property type="component" value="Unassembled WGS sequence"/>
</dbReference>
<dbReference type="EMBL" id="KN790932">
    <property type="protein sequence ID" value="KIH42917.1"/>
    <property type="molecule type" value="Genomic_DNA"/>
</dbReference>
<proteinExistence type="predicted"/>
<evidence type="ECO:0000313" key="1">
    <source>
        <dbReference type="EMBL" id="KIH42917.1"/>
    </source>
</evidence>
<reference evidence="1 2" key="1">
    <citation type="submission" date="2013-12" db="EMBL/GenBank/DDBJ databases">
        <title>Draft genome of the parsitic nematode Ancylostoma duodenale.</title>
        <authorList>
            <person name="Mitreva M."/>
        </authorList>
    </citation>
    <scope>NUCLEOTIDE SEQUENCE [LARGE SCALE GENOMIC DNA]</scope>
    <source>
        <strain evidence="1 2">Zhejiang</strain>
    </source>
</reference>